<organism evidence="1 2">
    <name type="scientific">Cystobacter fuscus (strain ATCC 25194 / DSM 2262 / NBRC 100088 / M29)</name>
    <dbReference type="NCBI Taxonomy" id="1242864"/>
    <lineage>
        <taxon>Bacteria</taxon>
        <taxon>Pseudomonadati</taxon>
        <taxon>Myxococcota</taxon>
        <taxon>Myxococcia</taxon>
        <taxon>Myxococcales</taxon>
        <taxon>Cystobacterineae</taxon>
        <taxon>Archangiaceae</taxon>
        <taxon>Cystobacter</taxon>
    </lineage>
</organism>
<evidence type="ECO:0000313" key="2">
    <source>
        <dbReference type="Proteomes" id="UP000011682"/>
    </source>
</evidence>
<gene>
    <name evidence="1" type="ORF">D187_007896</name>
</gene>
<proteinExistence type="predicted"/>
<dbReference type="EMBL" id="ANAH02000066">
    <property type="protein sequence ID" value="EPX56554.1"/>
    <property type="molecule type" value="Genomic_DNA"/>
</dbReference>
<sequence>MPVKFSAGPLAEGCEPLRVMLSAGAPPPEVAGETPASADAPFGLAWAMAIPSSGSESNVAARSFMFILRWGDGWLLHP</sequence>
<protein>
    <submittedName>
        <fullName evidence="1">Uncharacterized protein</fullName>
    </submittedName>
</protein>
<name>S9Q5F7_CYSF2</name>
<reference evidence="1" key="1">
    <citation type="submission" date="2013-05" db="EMBL/GenBank/DDBJ databases">
        <title>Genome assembly of Cystobacter fuscus DSM 2262.</title>
        <authorList>
            <person name="Sharma G."/>
            <person name="Khatri I."/>
            <person name="Kaur C."/>
            <person name="Mayilraj S."/>
            <person name="Subramanian S."/>
        </authorList>
    </citation>
    <scope>NUCLEOTIDE SEQUENCE [LARGE SCALE GENOMIC DNA]</scope>
    <source>
        <strain evidence="1">DSM 2262</strain>
    </source>
</reference>
<dbReference type="Proteomes" id="UP000011682">
    <property type="component" value="Unassembled WGS sequence"/>
</dbReference>
<dbReference type="AlphaFoldDB" id="S9Q5F7"/>
<keyword evidence="2" id="KW-1185">Reference proteome</keyword>
<evidence type="ECO:0000313" key="1">
    <source>
        <dbReference type="EMBL" id="EPX56554.1"/>
    </source>
</evidence>
<accession>S9Q5F7</accession>
<comment type="caution">
    <text evidence="1">The sequence shown here is derived from an EMBL/GenBank/DDBJ whole genome shotgun (WGS) entry which is preliminary data.</text>
</comment>